<name>A0A433TMU0_ELYCH</name>
<dbReference type="SUPFAM" id="SSF56436">
    <property type="entry name" value="C-type lectin-like"/>
    <property type="match status" value="1"/>
</dbReference>
<dbReference type="InterPro" id="IPR016187">
    <property type="entry name" value="CTDL_fold"/>
</dbReference>
<dbReference type="CDD" id="cd00037">
    <property type="entry name" value="CLECT"/>
    <property type="match status" value="1"/>
</dbReference>
<sequence length="218" mass="24208">MQLMTVKTFLGCTGSRSRSRSRSINVLVLVTHIHAVLSSPCPSSMMLIQRPRDRCIQFGTDTADWVNAQEACARDESALVKIWDDETYSLISNSLDIKNYYWTALTYDFEHQVFRWTGDDQAAALQVWFPPRPNSPGNDCACLKKETPALKLFPCEVPLHYLCESAPEICPDGNVYGPTCSEPCSPFCNGTDGKCYKLDGSCVSGCVPGYQGRHCNTS</sequence>
<dbReference type="InterPro" id="IPR001304">
    <property type="entry name" value="C-type_lectin-like"/>
</dbReference>
<dbReference type="EMBL" id="RQTK01000268">
    <property type="protein sequence ID" value="RUS82874.1"/>
    <property type="molecule type" value="Genomic_DNA"/>
</dbReference>
<keyword evidence="3" id="KW-1185">Reference proteome</keyword>
<gene>
    <name evidence="2" type="ORF">EGW08_009396</name>
</gene>
<dbReference type="Proteomes" id="UP000271974">
    <property type="component" value="Unassembled WGS sequence"/>
</dbReference>
<organism evidence="2 3">
    <name type="scientific">Elysia chlorotica</name>
    <name type="common">Eastern emerald elysia</name>
    <name type="synonym">Sea slug</name>
    <dbReference type="NCBI Taxonomy" id="188477"/>
    <lineage>
        <taxon>Eukaryota</taxon>
        <taxon>Metazoa</taxon>
        <taxon>Spiralia</taxon>
        <taxon>Lophotrochozoa</taxon>
        <taxon>Mollusca</taxon>
        <taxon>Gastropoda</taxon>
        <taxon>Heterobranchia</taxon>
        <taxon>Euthyneura</taxon>
        <taxon>Panpulmonata</taxon>
        <taxon>Sacoglossa</taxon>
        <taxon>Placobranchoidea</taxon>
        <taxon>Plakobranchidae</taxon>
        <taxon>Elysia</taxon>
    </lineage>
</organism>
<proteinExistence type="predicted"/>
<evidence type="ECO:0000313" key="2">
    <source>
        <dbReference type="EMBL" id="RUS82874.1"/>
    </source>
</evidence>
<dbReference type="PROSITE" id="PS50041">
    <property type="entry name" value="C_TYPE_LECTIN_2"/>
    <property type="match status" value="1"/>
</dbReference>
<dbReference type="InterPro" id="IPR016186">
    <property type="entry name" value="C-type_lectin-like/link_sf"/>
</dbReference>
<accession>A0A433TMU0</accession>
<evidence type="ECO:0000259" key="1">
    <source>
        <dbReference type="PROSITE" id="PS50041"/>
    </source>
</evidence>
<comment type="caution">
    <text evidence="2">The sequence shown here is derived from an EMBL/GenBank/DDBJ whole genome shotgun (WGS) entry which is preliminary data.</text>
</comment>
<dbReference type="Pfam" id="PF00059">
    <property type="entry name" value="Lectin_C"/>
    <property type="match status" value="1"/>
</dbReference>
<feature type="domain" description="C-type lectin" evidence="1">
    <location>
        <begin position="51"/>
        <end position="164"/>
    </location>
</feature>
<dbReference type="OrthoDB" id="10252017at2759"/>
<evidence type="ECO:0000313" key="3">
    <source>
        <dbReference type="Proteomes" id="UP000271974"/>
    </source>
</evidence>
<dbReference type="AlphaFoldDB" id="A0A433TMU0"/>
<dbReference type="Gene3D" id="3.10.100.10">
    <property type="entry name" value="Mannose-Binding Protein A, subunit A"/>
    <property type="match status" value="1"/>
</dbReference>
<protein>
    <recommendedName>
        <fullName evidence="1">C-type lectin domain-containing protein</fullName>
    </recommendedName>
</protein>
<feature type="non-terminal residue" evidence="2">
    <location>
        <position position="218"/>
    </location>
</feature>
<dbReference type="SMART" id="SM00034">
    <property type="entry name" value="CLECT"/>
    <property type="match status" value="1"/>
</dbReference>
<reference evidence="2 3" key="1">
    <citation type="submission" date="2019-01" db="EMBL/GenBank/DDBJ databases">
        <title>A draft genome assembly of the solar-powered sea slug Elysia chlorotica.</title>
        <authorList>
            <person name="Cai H."/>
            <person name="Li Q."/>
            <person name="Fang X."/>
            <person name="Li J."/>
            <person name="Curtis N.E."/>
            <person name="Altenburger A."/>
            <person name="Shibata T."/>
            <person name="Feng M."/>
            <person name="Maeda T."/>
            <person name="Schwartz J.A."/>
            <person name="Shigenobu S."/>
            <person name="Lundholm N."/>
            <person name="Nishiyama T."/>
            <person name="Yang H."/>
            <person name="Hasebe M."/>
            <person name="Li S."/>
            <person name="Pierce S.K."/>
            <person name="Wang J."/>
        </authorList>
    </citation>
    <scope>NUCLEOTIDE SEQUENCE [LARGE SCALE GENOMIC DNA]</scope>
    <source>
        <strain evidence="2">EC2010</strain>
        <tissue evidence="2">Whole organism of an adult</tissue>
    </source>
</reference>